<dbReference type="Proteomes" id="UP000265566">
    <property type="component" value="Chromosome 5"/>
</dbReference>
<name>A0A396HU73_MEDTR</name>
<evidence type="ECO:0000313" key="2">
    <source>
        <dbReference type="Proteomes" id="UP000265566"/>
    </source>
</evidence>
<comment type="caution">
    <text evidence="1">The sequence shown here is derived from an EMBL/GenBank/DDBJ whole genome shotgun (WGS) entry which is preliminary data.</text>
</comment>
<evidence type="ECO:0000313" key="1">
    <source>
        <dbReference type="EMBL" id="RHN56081.1"/>
    </source>
</evidence>
<protein>
    <submittedName>
        <fullName evidence="1">Uncharacterized protein</fullName>
    </submittedName>
</protein>
<gene>
    <name evidence="1" type="ORF">MtrunA17_Chr5g0425481</name>
</gene>
<dbReference type="EMBL" id="PSQE01000005">
    <property type="protein sequence ID" value="RHN56081.1"/>
    <property type="molecule type" value="Genomic_DNA"/>
</dbReference>
<dbReference type="AlphaFoldDB" id="A0A396HU73"/>
<proteinExistence type="predicted"/>
<dbReference type="Gramene" id="rna31408">
    <property type="protein sequence ID" value="RHN56081.1"/>
    <property type="gene ID" value="gene31408"/>
</dbReference>
<accession>A0A396HU73</accession>
<sequence length="62" mass="7526">MLTNTNFKSNFTFSSSFYRHTLKPYQLFYWISISTFLWLHKQQHRMFPSHASSICNSQCDRN</sequence>
<organism evidence="1 2">
    <name type="scientific">Medicago truncatula</name>
    <name type="common">Barrel medic</name>
    <name type="synonym">Medicago tribuloides</name>
    <dbReference type="NCBI Taxonomy" id="3880"/>
    <lineage>
        <taxon>Eukaryota</taxon>
        <taxon>Viridiplantae</taxon>
        <taxon>Streptophyta</taxon>
        <taxon>Embryophyta</taxon>
        <taxon>Tracheophyta</taxon>
        <taxon>Spermatophyta</taxon>
        <taxon>Magnoliopsida</taxon>
        <taxon>eudicotyledons</taxon>
        <taxon>Gunneridae</taxon>
        <taxon>Pentapetalae</taxon>
        <taxon>rosids</taxon>
        <taxon>fabids</taxon>
        <taxon>Fabales</taxon>
        <taxon>Fabaceae</taxon>
        <taxon>Papilionoideae</taxon>
        <taxon>50 kb inversion clade</taxon>
        <taxon>NPAAA clade</taxon>
        <taxon>Hologalegina</taxon>
        <taxon>IRL clade</taxon>
        <taxon>Trifolieae</taxon>
        <taxon>Medicago</taxon>
    </lineage>
</organism>
<reference evidence="2" key="1">
    <citation type="journal article" date="2018" name="Nat. Plants">
        <title>Whole-genome landscape of Medicago truncatula symbiotic genes.</title>
        <authorList>
            <person name="Pecrix Y."/>
            <person name="Staton S.E."/>
            <person name="Sallet E."/>
            <person name="Lelandais-Briere C."/>
            <person name="Moreau S."/>
            <person name="Carrere S."/>
            <person name="Blein T."/>
            <person name="Jardinaud M.F."/>
            <person name="Latrasse D."/>
            <person name="Zouine M."/>
            <person name="Zahm M."/>
            <person name="Kreplak J."/>
            <person name="Mayjonade B."/>
            <person name="Satge C."/>
            <person name="Perez M."/>
            <person name="Cauet S."/>
            <person name="Marande W."/>
            <person name="Chantry-Darmon C."/>
            <person name="Lopez-Roques C."/>
            <person name="Bouchez O."/>
            <person name="Berard A."/>
            <person name="Debelle F."/>
            <person name="Munos S."/>
            <person name="Bendahmane A."/>
            <person name="Berges H."/>
            <person name="Niebel A."/>
            <person name="Buitink J."/>
            <person name="Frugier F."/>
            <person name="Benhamed M."/>
            <person name="Crespi M."/>
            <person name="Gouzy J."/>
            <person name="Gamas P."/>
        </authorList>
    </citation>
    <scope>NUCLEOTIDE SEQUENCE [LARGE SCALE GENOMIC DNA]</scope>
    <source>
        <strain evidence="2">cv. Jemalong A17</strain>
    </source>
</reference>